<dbReference type="STRING" id="1123291.SAMN04490355_10158"/>
<dbReference type="InterPro" id="IPR036390">
    <property type="entry name" value="WH_DNA-bd_sf"/>
</dbReference>
<dbReference type="EMBL" id="FOTS01000015">
    <property type="protein sequence ID" value="SFL71932.1"/>
    <property type="molecule type" value="Genomic_DNA"/>
</dbReference>
<dbReference type="InterPro" id="IPR036388">
    <property type="entry name" value="WH-like_DNA-bd_sf"/>
</dbReference>
<evidence type="ECO:0000313" key="5">
    <source>
        <dbReference type="Proteomes" id="UP000199520"/>
    </source>
</evidence>
<dbReference type="SUPFAM" id="SSF46785">
    <property type="entry name" value="Winged helix' DNA-binding domain"/>
    <property type="match status" value="1"/>
</dbReference>
<evidence type="ECO:0000259" key="2">
    <source>
        <dbReference type="Pfam" id="PF02481"/>
    </source>
</evidence>
<feature type="domain" description="DprA winged helix" evidence="3">
    <location>
        <begin position="298"/>
        <end position="351"/>
    </location>
</feature>
<evidence type="ECO:0000259" key="3">
    <source>
        <dbReference type="Pfam" id="PF17782"/>
    </source>
</evidence>
<keyword evidence="5" id="KW-1185">Reference proteome</keyword>
<dbReference type="Proteomes" id="UP000199520">
    <property type="component" value="Unassembled WGS sequence"/>
</dbReference>
<evidence type="ECO:0000313" key="4">
    <source>
        <dbReference type="EMBL" id="SFL71932.1"/>
    </source>
</evidence>
<dbReference type="PANTHER" id="PTHR43022">
    <property type="entry name" value="PROTEIN SMF"/>
    <property type="match status" value="1"/>
</dbReference>
<dbReference type="InterPro" id="IPR003488">
    <property type="entry name" value="DprA"/>
</dbReference>
<reference evidence="5" key="1">
    <citation type="submission" date="2016-10" db="EMBL/GenBank/DDBJ databases">
        <authorList>
            <person name="Varghese N."/>
            <person name="Submissions S."/>
        </authorList>
    </citation>
    <scope>NUCLEOTIDE SEQUENCE [LARGE SCALE GENOMIC DNA]</scope>
    <source>
        <strain evidence="5">DSM 13327</strain>
    </source>
</reference>
<comment type="similarity">
    <text evidence="1">Belongs to the DprA/Smf family.</text>
</comment>
<organism evidence="4 5">
    <name type="scientific">Pelosinus propionicus DSM 13327</name>
    <dbReference type="NCBI Taxonomy" id="1123291"/>
    <lineage>
        <taxon>Bacteria</taxon>
        <taxon>Bacillati</taxon>
        <taxon>Bacillota</taxon>
        <taxon>Negativicutes</taxon>
        <taxon>Selenomonadales</taxon>
        <taxon>Sporomusaceae</taxon>
        <taxon>Pelosinus</taxon>
    </lineage>
</organism>
<dbReference type="Pfam" id="PF02481">
    <property type="entry name" value="DNA_processg_A"/>
    <property type="match status" value="1"/>
</dbReference>
<dbReference type="Pfam" id="PF17782">
    <property type="entry name" value="WHD_DprA"/>
    <property type="match status" value="1"/>
</dbReference>
<dbReference type="InterPro" id="IPR041614">
    <property type="entry name" value="DprA_WH"/>
</dbReference>
<dbReference type="SUPFAM" id="SSF102405">
    <property type="entry name" value="MCP/YpsA-like"/>
    <property type="match status" value="1"/>
</dbReference>
<dbReference type="OrthoDB" id="9785707at2"/>
<evidence type="ECO:0000256" key="1">
    <source>
        <dbReference type="ARBA" id="ARBA00006525"/>
    </source>
</evidence>
<dbReference type="AlphaFoldDB" id="A0A1I4JZK1"/>
<dbReference type="NCBIfam" id="TIGR00732">
    <property type="entry name" value="dprA"/>
    <property type="match status" value="1"/>
</dbReference>
<dbReference type="GO" id="GO:0009294">
    <property type="term" value="P:DNA-mediated transformation"/>
    <property type="evidence" value="ECO:0007669"/>
    <property type="project" value="InterPro"/>
</dbReference>
<dbReference type="Gene3D" id="1.10.10.10">
    <property type="entry name" value="Winged helix-like DNA-binding domain superfamily/Winged helix DNA-binding domain"/>
    <property type="match status" value="1"/>
</dbReference>
<proteinExistence type="inferred from homology"/>
<dbReference type="InterPro" id="IPR057666">
    <property type="entry name" value="DrpA_SLOG"/>
</dbReference>
<sequence length="362" mass="39608">MEKIYLAALQMVAGIGNMRLKGLVSFFGSAQQAWLANKRDLFLCGYLDETIYNKLLIHREKIDIYTLARDWERNGIRICSHSDSEYPKLLLNTYNAPQVLFYRGTLPITDHLIAIVGARKATSYGKNVAQLLASELNEAGVWVVSGAARGIDTAAHQGALVKDGYTIAVLGCGVDINYPPENGKLINQIAESGAVVSEYAPGTIAHPGHFPARNRIINGLSRGVVVVEAAERSGALITADFALEEGRDVFAVPGSIFSQSSKGAHRLIKQGAKLIDGAADILEEYHIAAREKKIQRIDLTSEEAMVYDILTYDNSLGIEDIVMKTKLSTAVIAYILLQFELRGLVTEHSGKRYLRCAKEGVK</sequence>
<dbReference type="RefSeq" id="WP_090935963.1">
    <property type="nucleotide sequence ID" value="NZ_FOTS01000015.1"/>
</dbReference>
<name>A0A1I4JZK1_9FIRM</name>
<accession>A0A1I4JZK1</accession>
<dbReference type="Gene3D" id="3.40.50.450">
    <property type="match status" value="1"/>
</dbReference>
<feature type="domain" description="Smf/DprA SLOG" evidence="2">
    <location>
        <begin position="78"/>
        <end position="285"/>
    </location>
</feature>
<gene>
    <name evidence="4" type="ORF">SAMN04490355_10158</name>
</gene>
<dbReference type="PANTHER" id="PTHR43022:SF1">
    <property type="entry name" value="PROTEIN SMF"/>
    <property type="match status" value="1"/>
</dbReference>
<protein>
    <submittedName>
        <fullName evidence="4">DNA processing protein</fullName>
    </submittedName>
</protein>